<comment type="caution">
    <text evidence="4">The sequence shown here is derived from an EMBL/GenBank/DDBJ whole genome shotgun (WGS) entry which is preliminary data.</text>
</comment>
<protein>
    <submittedName>
        <fullName evidence="4">Lytic murein transglycosylase</fullName>
    </submittedName>
</protein>
<feature type="chain" id="PRO_5045798726" evidence="1">
    <location>
        <begin position="30"/>
        <end position="405"/>
    </location>
</feature>
<accession>A0ABS6WJ19</accession>
<dbReference type="InterPro" id="IPR031304">
    <property type="entry name" value="SLT_2"/>
</dbReference>
<dbReference type="InterPro" id="IPR002477">
    <property type="entry name" value="Peptidoglycan-bd-like"/>
</dbReference>
<feature type="signal peptide" evidence="1">
    <location>
        <begin position="1"/>
        <end position="29"/>
    </location>
</feature>
<proteinExistence type="predicted"/>
<evidence type="ECO:0000259" key="2">
    <source>
        <dbReference type="Pfam" id="PF01471"/>
    </source>
</evidence>
<keyword evidence="5" id="KW-1185">Reference proteome</keyword>
<gene>
    <name evidence="4" type="ORF">KY465_01455</name>
</gene>
<evidence type="ECO:0000259" key="3">
    <source>
        <dbReference type="Pfam" id="PF13406"/>
    </source>
</evidence>
<dbReference type="PANTHER" id="PTHR30163">
    <property type="entry name" value="MEMBRANE-BOUND LYTIC MUREIN TRANSGLYCOSYLASE B"/>
    <property type="match status" value="1"/>
</dbReference>
<dbReference type="InterPro" id="IPR011970">
    <property type="entry name" value="MltB_2"/>
</dbReference>
<feature type="domain" description="Peptidoglycan binding-like" evidence="2">
    <location>
        <begin position="351"/>
        <end position="405"/>
    </location>
</feature>
<evidence type="ECO:0000256" key="1">
    <source>
        <dbReference type="SAM" id="SignalP"/>
    </source>
</evidence>
<dbReference type="Proteomes" id="UP001430804">
    <property type="component" value="Unassembled WGS sequence"/>
</dbReference>
<evidence type="ECO:0000313" key="4">
    <source>
        <dbReference type="EMBL" id="MBW3095938.1"/>
    </source>
</evidence>
<evidence type="ECO:0000313" key="5">
    <source>
        <dbReference type="Proteomes" id="UP001430804"/>
    </source>
</evidence>
<feature type="domain" description="Transglycosylase SLT" evidence="3">
    <location>
        <begin position="40"/>
        <end position="330"/>
    </location>
</feature>
<reference evidence="4" key="1">
    <citation type="submission" date="2021-07" db="EMBL/GenBank/DDBJ databases">
        <title>Pseudohoeflea marina sp. nov. a polyhydroxyalcanoate-producing bacterium.</title>
        <authorList>
            <person name="Zheng W."/>
            <person name="Yu S."/>
            <person name="Huang Y."/>
        </authorList>
    </citation>
    <scope>NUCLEOTIDE SEQUENCE</scope>
    <source>
        <strain evidence="4">DP4N28-3</strain>
    </source>
</reference>
<dbReference type="Pfam" id="PF13406">
    <property type="entry name" value="SLT_2"/>
    <property type="match status" value="1"/>
</dbReference>
<dbReference type="Pfam" id="PF01471">
    <property type="entry name" value="PG_binding_1"/>
    <property type="match status" value="1"/>
</dbReference>
<dbReference type="NCBIfam" id="TIGR02283">
    <property type="entry name" value="MltB_2"/>
    <property type="match status" value="1"/>
</dbReference>
<dbReference type="EMBL" id="JAHWQX010000001">
    <property type="protein sequence ID" value="MBW3095938.1"/>
    <property type="molecule type" value="Genomic_DNA"/>
</dbReference>
<dbReference type="InterPro" id="IPR043426">
    <property type="entry name" value="MltB-like"/>
</dbReference>
<sequence length="405" mass="43692">MFMQRRLSSFFRPTTLAAFCVFAMPVAMASAQGAACGGDFGQFLEGVKAEAIAKGVPGDVAASALRGLSPDQKVLSRDRAQGVFRQTFLEFSQRVISGSRMQIGQRKMRDYAATFDRAERDYGVPAPVIAAFWALETDFGAVQGDFNTLRALATLSHDCRRPELFRPQLIAALEMAARGDLDPRTTTGAWAGEIGQVQMLPEDILTYGMDGDGDGRVRLKTSAEDAILTAARFIQSLGWRAGEPWLKEVTLPSGNFPLEKSGLDQNMTVGDWTALGVRIRDGASLPASMPADLLLPQGAGGPAFLAFPNFDVYLEWNKSFIYTTSAAYFASRLAGADRYDAGNPAPGLGDAEMKALQQKLAAMGHDVGDIDGILGAGTRDAVRDEQLRLGLPADGWPTRELLNRL</sequence>
<dbReference type="PANTHER" id="PTHR30163:SF8">
    <property type="entry name" value="LYTIC MUREIN TRANSGLYCOSYLASE"/>
    <property type="match status" value="1"/>
</dbReference>
<name>A0ABS6WJ19_9HYPH</name>
<organism evidence="4 5">
    <name type="scientific">Pseudohoeflea coraliihabitans</name>
    <dbReference type="NCBI Taxonomy" id="2860393"/>
    <lineage>
        <taxon>Bacteria</taxon>
        <taxon>Pseudomonadati</taxon>
        <taxon>Pseudomonadota</taxon>
        <taxon>Alphaproteobacteria</taxon>
        <taxon>Hyphomicrobiales</taxon>
        <taxon>Rhizobiaceae</taxon>
        <taxon>Pseudohoeflea</taxon>
    </lineage>
</organism>
<keyword evidence="1" id="KW-0732">Signal</keyword>